<protein>
    <submittedName>
        <fullName evidence="2">Uncharacterized protein</fullName>
    </submittedName>
</protein>
<proteinExistence type="predicted"/>
<accession>A0A914Z8X1</accession>
<dbReference type="AlphaFoldDB" id="A0A914Z8X1"/>
<evidence type="ECO:0000313" key="1">
    <source>
        <dbReference type="Proteomes" id="UP000887577"/>
    </source>
</evidence>
<evidence type="ECO:0000313" key="2">
    <source>
        <dbReference type="WBParaSite" id="PSU_v2.g8276.t1"/>
    </source>
</evidence>
<reference evidence="2" key="1">
    <citation type="submission" date="2022-11" db="UniProtKB">
        <authorList>
            <consortium name="WormBaseParasite"/>
        </authorList>
    </citation>
    <scope>IDENTIFICATION</scope>
</reference>
<name>A0A914Z8X1_9BILA</name>
<organism evidence="1 2">
    <name type="scientific">Panagrolaimus superbus</name>
    <dbReference type="NCBI Taxonomy" id="310955"/>
    <lineage>
        <taxon>Eukaryota</taxon>
        <taxon>Metazoa</taxon>
        <taxon>Ecdysozoa</taxon>
        <taxon>Nematoda</taxon>
        <taxon>Chromadorea</taxon>
        <taxon>Rhabditida</taxon>
        <taxon>Tylenchina</taxon>
        <taxon>Panagrolaimomorpha</taxon>
        <taxon>Panagrolaimoidea</taxon>
        <taxon>Panagrolaimidae</taxon>
        <taxon>Panagrolaimus</taxon>
    </lineage>
</organism>
<dbReference type="WBParaSite" id="PSU_v2.g8276.t1">
    <property type="protein sequence ID" value="PSU_v2.g8276.t1"/>
    <property type="gene ID" value="PSU_v2.g8276"/>
</dbReference>
<dbReference type="Proteomes" id="UP000887577">
    <property type="component" value="Unplaced"/>
</dbReference>
<keyword evidence="1" id="KW-1185">Reference proteome</keyword>
<sequence>MRVKRCRQTSTVGGLVGVVAHEVAHEVSGMTFKQLITGNDHDQIWNDILKEIYRRMGLLQIPHSECFTGLNLAVKNHD</sequence>